<reference evidence="2 3" key="1">
    <citation type="journal article" date="2006" name="Int. J. Syst. Evol. Microbiol.">
        <title>Chryseobacterium piscium sp. nov., isolated from fish of the South Atlantic Ocean off South Africa.</title>
        <authorList>
            <person name="de Beer H."/>
            <person name="Hugo C.J."/>
            <person name="Jooste P.J."/>
            <person name="Vancanneyt M."/>
            <person name="Coenye T."/>
            <person name="Vandamme P."/>
        </authorList>
    </citation>
    <scope>NUCLEOTIDE SEQUENCE [LARGE SCALE GENOMIC DNA]</scope>
    <source>
        <strain evidence="2 3">CCUG 51923</strain>
    </source>
</reference>
<evidence type="ECO:0000256" key="1">
    <source>
        <dbReference type="SAM" id="Phobius"/>
    </source>
</evidence>
<evidence type="ECO:0000313" key="2">
    <source>
        <dbReference type="EMBL" id="REC54227.1"/>
    </source>
</evidence>
<feature type="transmembrane region" description="Helical" evidence="1">
    <location>
        <begin position="13"/>
        <end position="34"/>
    </location>
</feature>
<organism evidence="2 3">
    <name type="scientific">Chryseobacterium piscium</name>
    <dbReference type="NCBI Taxonomy" id="333702"/>
    <lineage>
        <taxon>Bacteria</taxon>
        <taxon>Pseudomonadati</taxon>
        <taxon>Bacteroidota</taxon>
        <taxon>Flavobacteriia</taxon>
        <taxon>Flavobacteriales</taxon>
        <taxon>Weeksellaceae</taxon>
        <taxon>Chryseobacterium group</taxon>
        <taxon>Chryseobacterium</taxon>
    </lineage>
</organism>
<keyword evidence="1" id="KW-0472">Membrane</keyword>
<keyword evidence="1" id="KW-0812">Transmembrane</keyword>
<protein>
    <submittedName>
        <fullName evidence="2">Uncharacterized protein</fullName>
    </submittedName>
</protein>
<comment type="caution">
    <text evidence="2">The sequence shown here is derived from an EMBL/GenBank/DDBJ whole genome shotgun (WGS) entry which is preliminary data.</text>
</comment>
<evidence type="ECO:0000313" key="3">
    <source>
        <dbReference type="Proteomes" id="UP000256512"/>
    </source>
</evidence>
<accession>A0A3D9BL88</accession>
<proteinExistence type="predicted"/>
<dbReference type="AlphaFoldDB" id="A0A3D9BL88"/>
<dbReference type="Proteomes" id="UP000256512">
    <property type="component" value="Unassembled WGS sequence"/>
</dbReference>
<dbReference type="RefSeq" id="WP_115950269.1">
    <property type="nucleotide sequence ID" value="NZ_QNVS01000028.1"/>
</dbReference>
<gene>
    <name evidence="2" type="ORF">DRF62_10485</name>
</gene>
<keyword evidence="1" id="KW-1133">Transmembrane helix</keyword>
<keyword evidence="3" id="KW-1185">Reference proteome</keyword>
<sequence length="219" mass="25987">MEKKDWFIITKDIVIPGLTLISTILLGTIIAFILKNREEKQKRKSLLIETYMNYLNARSKNYESHLNSLFKNILTDFLINQSKFIDTDANWHLKIPVIKERLLKEENISISTDDNWSFYTFRFCFLLGTKKYRKHLQSLEDDISINLIDNAKNKIYYEKLIDSVFRNQIIRDGLNTSNLNTINISLDNIKQLVAEDYIIYQRQYFQPYDNKVADLINDL</sequence>
<dbReference type="EMBL" id="QNVS01000028">
    <property type="protein sequence ID" value="REC54227.1"/>
    <property type="molecule type" value="Genomic_DNA"/>
</dbReference>
<name>A0A3D9BL88_9FLAO</name>